<evidence type="ECO:0000313" key="5">
    <source>
        <dbReference type="Proteomes" id="UP000826651"/>
    </source>
</evidence>
<dbReference type="PANTHER" id="PTHR13789:SF309">
    <property type="entry name" value="PUTATIVE (AFU_ORTHOLOGUE AFUA_6G14510)-RELATED"/>
    <property type="match status" value="1"/>
</dbReference>
<dbReference type="InterPro" id="IPR050493">
    <property type="entry name" value="FAD-dep_Monooxygenase_BioMet"/>
</dbReference>
<gene>
    <name evidence="4" type="ORF">KCQ71_13815</name>
</gene>
<evidence type="ECO:0000313" key="4">
    <source>
        <dbReference type="EMBL" id="MBZ2197237.1"/>
    </source>
</evidence>
<sequence length="386" mass="40246">MMGSTAVVAGGGIAGLASALGLAQAGWQVTVLEQATELGEVEAGVALARNGVAALRGLGFEDSSIETLGVPTRAGGIYDPHGRPIRPIADDVDAVAMRGVHRARLHSALLQRVRDLDVDLVTGITVTGVRPGSPDGEQAVVLTTGIEHAADLVVAADGVRSAVRTALTPSSRAVYSGYSSWRAVTPLARQPSVLRQYWGPHAEFGAMPVGPDQTYWYGYVKMPEGITLPDEHAAARDRFADWAPEVVDMIEQTDPSAVMRHDVLHLPGGMPRYVIGRVVATGDAAHGGLPTVGQGAATALEDGISVARLVGAPVVAGRPLAAALADYDSQRRPRCRAISRTALVTARLGSHLGPRFQGVRNALVRMAPTSAISRGADAVMGWNPPA</sequence>
<evidence type="ECO:0000256" key="1">
    <source>
        <dbReference type="ARBA" id="ARBA00023002"/>
    </source>
</evidence>
<dbReference type="EMBL" id="JAGSHT010000013">
    <property type="protein sequence ID" value="MBZ2197237.1"/>
    <property type="molecule type" value="Genomic_DNA"/>
</dbReference>
<keyword evidence="5" id="KW-1185">Reference proteome</keyword>
<dbReference type="PRINTS" id="PR00420">
    <property type="entry name" value="RNGMNOXGNASE"/>
</dbReference>
<comment type="caution">
    <text evidence="4">The sequence shown here is derived from an EMBL/GenBank/DDBJ whole genome shotgun (WGS) entry which is preliminary data.</text>
</comment>
<dbReference type="GO" id="GO:0004497">
    <property type="term" value="F:monooxygenase activity"/>
    <property type="evidence" value="ECO:0007669"/>
    <property type="project" value="UniProtKB-KW"/>
</dbReference>
<accession>A0ABS7SA82</accession>
<protein>
    <submittedName>
        <fullName evidence="4">FAD-dependent monooxygenase</fullName>
    </submittedName>
</protein>
<evidence type="ECO:0000256" key="2">
    <source>
        <dbReference type="ARBA" id="ARBA00023033"/>
    </source>
</evidence>
<feature type="domain" description="FAD-binding" evidence="3">
    <location>
        <begin position="6"/>
        <end position="340"/>
    </location>
</feature>
<reference evidence="4 5" key="1">
    <citation type="submission" date="2021-04" db="EMBL/GenBank/DDBJ databases">
        <title>Ruania sp. nov., isolated from sandy soil of mangrove forest.</title>
        <authorList>
            <person name="Ge X."/>
            <person name="Huang R."/>
            <person name="Liu W."/>
        </authorList>
    </citation>
    <scope>NUCLEOTIDE SEQUENCE [LARGE SCALE GENOMIC DNA]</scope>
    <source>
        <strain evidence="4 5">N2-46</strain>
    </source>
</reference>
<evidence type="ECO:0000259" key="3">
    <source>
        <dbReference type="Pfam" id="PF01494"/>
    </source>
</evidence>
<keyword evidence="1" id="KW-0560">Oxidoreductase</keyword>
<proteinExistence type="predicted"/>
<dbReference type="Proteomes" id="UP000826651">
    <property type="component" value="Unassembled WGS sequence"/>
</dbReference>
<dbReference type="SUPFAM" id="SSF51905">
    <property type="entry name" value="FAD/NAD(P)-binding domain"/>
    <property type="match status" value="1"/>
</dbReference>
<dbReference type="Pfam" id="PF01494">
    <property type="entry name" value="FAD_binding_3"/>
    <property type="match status" value="1"/>
</dbReference>
<dbReference type="InterPro" id="IPR036188">
    <property type="entry name" value="FAD/NAD-bd_sf"/>
</dbReference>
<dbReference type="InterPro" id="IPR002938">
    <property type="entry name" value="FAD-bd"/>
</dbReference>
<dbReference type="PANTHER" id="PTHR13789">
    <property type="entry name" value="MONOOXYGENASE"/>
    <property type="match status" value="1"/>
</dbReference>
<organism evidence="4 5">
    <name type="scientific">Occultella gossypii</name>
    <dbReference type="NCBI Taxonomy" id="2800820"/>
    <lineage>
        <taxon>Bacteria</taxon>
        <taxon>Bacillati</taxon>
        <taxon>Actinomycetota</taxon>
        <taxon>Actinomycetes</taxon>
        <taxon>Micrococcales</taxon>
        <taxon>Ruaniaceae</taxon>
        <taxon>Occultella</taxon>
    </lineage>
</organism>
<keyword evidence="2 4" id="KW-0503">Monooxygenase</keyword>
<dbReference type="Gene3D" id="3.50.50.60">
    <property type="entry name" value="FAD/NAD(P)-binding domain"/>
    <property type="match status" value="1"/>
</dbReference>
<name>A0ABS7SA82_9MICO</name>